<keyword evidence="3" id="KW-1185">Reference proteome</keyword>
<feature type="transmembrane region" description="Helical" evidence="1">
    <location>
        <begin position="63"/>
        <end position="90"/>
    </location>
</feature>
<evidence type="ECO:0000256" key="1">
    <source>
        <dbReference type="SAM" id="Phobius"/>
    </source>
</evidence>
<evidence type="ECO:0000313" key="3">
    <source>
        <dbReference type="Proteomes" id="UP000219338"/>
    </source>
</evidence>
<reference evidence="3" key="1">
    <citation type="journal article" date="2017" name="Nat. Ecol. Evol.">
        <title>Genome expansion and lineage-specific genetic innovations in the forest pathogenic fungi Armillaria.</title>
        <authorList>
            <person name="Sipos G."/>
            <person name="Prasanna A.N."/>
            <person name="Walter M.C."/>
            <person name="O'Connor E."/>
            <person name="Balint B."/>
            <person name="Krizsan K."/>
            <person name="Kiss B."/>
            <person name="Hess J."/>
            <person name="Varga T."/>
            <person name="Slot J."/>
            <person name="Riley R."/>
            <person name="Boka B."/>
            <person name="Rigling D."/>
            <person name="Barry K."/>
            <person name="Lee J."/>
            <person name="Mihaltcheva S."/>
            <person name="LaButti K."/>
            <person name="Lipzen A."/>
            <person name="Waldron R."/>
            <person name="Moloney N.M."/>
            <person name="Sperisen C."/>
            <person name="Kredics L."/>
            <person name="Vagvoelgyi C."/>
            <person name="Patrignani A."/>
            <person name="Fitzpatrick D."/>
            <person name="Nagy I."/>
            <person name="Doyle S."/>
            <person name="Anderson J.B."/>
            <person name="Grigoriev I.V."/>
            <person name="Gueldener U."/>
            <person name="Muensterkoetter M."/>
            <person name="Nagy L.G."/>
        </authorList>
    </citation>
    <scope>NUCLEOTIDE SEQUENCE [LARGE SCALE GENOMIC DNA]</scope>
    <source>
        <strain evidence="3">C18/9</strain>
    </source>
</reference>
<keyword evidence="1" id="KW-1133">Transmembrane helix</keyword>
<dbReference type="OMA" id="RGHAMIA"/>
<dbReference type="EMBL" id="FUEG01000005">
    <property type="protein sequence ID" value="SJL04618.1"/>
    <property type="molecule type" value="Genomic_DNA"/>
</dbReference>
<organism evidence="2 3">
    <name type="scientific">Armillaria ostoyae</name>
    <name type="common">Armillaria root rot fungus</name>
    <dbReference type="NCBI Taxonomy" id="47428"/>
    <lineage>
        <taxon>Eukaryota</taxon>
        <taxon>Fungi</taxon>
        <taxon>Dikarya</taxon>
        <taxon>Basidiomycota</taxon>
        <taxon>Agaricomycotina</taxon>
        <taxon>Agaricomycetes</taxon>
        <taxon>Agaricomycetidae</taxon>
        <taxon>Agaricales</taxon>
        <taxon>Marasmiineae</taxon>
        <taxon>Physalacriaceae</taxon>
        <taxon>Armillaria</taxon>
    </lineage>
</organism>
<name>A0A284R7B0_ARMOS</name>
<protein>
    <submittedName>
        <fullName evidence="2">Uncharacterized protein</fullName>
    </submittedName>
</protein>
<dbReference type="OrthoDB" id="2953308at2759"/>
<dbReference type="AlphaFoldDB" id="A0A284R7B0"/>
<feature type="transmembrane region" description="Helical" evidence="1">
    <location>
        <begin position="110"/>
        <end position="142"/>
    </location>
</feature>
<feature type="transmembrane region" description="Helical" evidence="1">
    <location>
        <begin position="29"/>
        <end position="51"/>
    </location>
</feature>
<keyword evidence="1" id="KW-0812">Transmembrane</keyword>
<dbReference type="Proteomes" id="UP000219338">
    <property type="component" value="Unassembled WGS sequence"/>
</dbReference>
<gene>
    <name evidence="2" type="ORF">ARMOST_07986</name>
</gene>
<keyword evidence="1" id="KW-0472">Membrane</keyword>
<accession>A0A284R7B0</accession>
<sequence length="179" mass="19317">MANQTDIPDLSDEEKAIIFQDLEARLNRLVLFALLQGIYTGICVVTLWNIFSSKSVGRGHAMIAVILVLYVMTTISFAFDWSLVHYSFIGHGANFWTVNLAFTGLGSTDAAVISAIVLGITGCISTIIADSAMVGVLISLLLNRVLKAPLTAGLALLDSLGSPLDICFASSHFHDLRDW</sequence>
<proteinExistence type="predicted"/>
<evidence type="ECO:0000313" key="2">
    <source>
        <dbReference type="EMBL" id="SJL04618.1"/>
    </source>
</evidence>